<dbReference type="InterPro" id="IPR007686">
    <property type="entry name" value="YutG/PgpA"/>
</dbReference>
<sequence>MKEFAPSPPRRFDRIWGVLATGLGTGYFPRGPGTAGSLLGPPLIWALGADNRDPLYTVVCGVVAFLIGIPICNAGIRLLQKKDPPQIVYDEIVAFFWVYLFTPINPGTAVVGFLLFRVFDIFKPWPIRRLEWLPRGLGVMADDALAALMAGGVLALIWRSLG</sequence>
<name>A0A1I3SB86_9PLAN</name>
<dbReference type="InterPro" id="IPR026037">
    <property type="entry name" value="PgpA"/>
</dbReference>
<dbReference type="GO" id="GO:0006629">
    <property type="term" value="P:lipid metabolic process"/>
    <property type="evidence" value="ECO:0007669"/>
    <property type="project" value="InterPro"/>
</dbReference>
<reference evidence="4" key="1">
    <citation type="submission" date="2016-10" db="EMBL/GenBank/DDBJ databases">
        <authorList>
            <person name="Varghese N."/>
            <person name="Submissions S."/>
        </authorList>
    </citation>
    <scope>NUCLEOTIDE SEQUENCE [LARGE SCALE GENOMIC DNA]</scope>
    <source>
        <strain evidence="4">DSM 26348</strain>
    </source>
</reference>
<dbReference type="EMBL" id="FOQD01000023">
    <property type="protein sequence ID" value="SFJ54807.1"/>
    <property type="molecule type" value="Genomic_DNA"/>
</dbReference>
<dbReference type="AlphaFoldDB" id="A0A1I3SB86"/>
<gene>
    <name evidence="3" type="ORF">SAMN05421753_12351</name>
</gene>
<dbReference type="Proteomes" id="UP000199518">
    <property type="component" value="Unassembled WGS sequence"/>
</dbReference>
<feature type="transmembrane region" description="Helical" evidence="1">
    <location>
        <begin position="96"/>
        <end position="116"/>
    </location>
</feature>
<dbReference type="GO" id="GO:0008962">
    <property type="term" value="F:phosphatidylglycerophosphatase activity"/>
    <property type="evidence" value="ECO:0007669"/>
    <property type="project" value="InterPro"/>
</dbReference>
<dbReference type="PANTHER" id="PTHR36305">
    <property type="entry name" value="PHOSPHATIDYLGLYCEROPHOSPHATASE A"/>
    <property type="match status" value="1"/>
</dbReference>
<evidence type="ECO:0000313" key="4">
    <source>
        <dbReference type="Proteomes" id="UP000199518"/>
    </source>
</evidence>
<accession>A0A1I3SB86</accession>
<protein>
    <submittedName>
        <fullName evidence="3">Phosphatidylglycerophosphatase A</fullName>
    </submittedName>
</protein>
<dbReference type="PANTHER" id="PTHR36305:SF1">
    <property type="entry name" value="PHOSPHATIDYLGLYCEROPHOSPHATASE A"/>
    <property type="match status" value="1"/>
</dbReference>
<dbReference type="SUPFAM" id="SSF101307">
    <property type="entry name" value="YutG-like"/>
    <property type="match status" value="1"/>
</dbReference>
<evidence type="ECO:0000256" key="1">
    <source>
        <dbReference type="SAM" id="Phobius"/>
    </source>
</evidence>
<feature type="transmembrane region" description="Helical" evidence="1">
    <location>
        <begin position="55"/>
        <end position="76"/>
    </location>
</feature>
<dbReference type="CDD" id="cd06971">
    <property type="entry name" value="PgpA"/>
    <property type="match status" value="1"/>
</dbReference>
<dbReference type="RefSeq" id="WP_175517741.1">
    <property type="nucleotide sequence ID" value="NZ_FOQD01000023.1"/>
</dbReference>
<dbReference type="PIRSF" id="PIRSF006162">
    <property type="entry name" value="PgpA"/>
    <property type="match status" value="1"/>
</dbReference>
<keyword evidence="4" id="KW-1185">Reference proteome</keyword>
<dbReference type="InterPro" id="IPR036681">
    <property type="entry name" value="PgpA-like_sf"/>
</dbReference>
<feature type="transmembrane region" description="Helical" evidence="1">
    <location>
        <begin position="137"/>
        <end position="158"/>
    </location>
</feature>
<keyword evidence="1" id="KW-0472">Membrane</keyword>
<evidence type="ECO:0000313" key="3">
    <source>
        <dbReference type="EMBL" id="SFJ54807.1"/>
    </source>
</evidence>
<dbReference type="STRING" id="1576369.SAMN05421753_12351"/>
<dbReference type="Pfam" id="PF04608">
    <property type="entry name" value="PgpA"/>
    <property type="match status" value="1"/>
</dbReference>
<feature type="domain" description="YutG/PgpA" evidence="2">
    <location>
        <begin position="18"/>
        <end position="157"/>
    </location>
</feature>
<keyword evidence="1" id="KW-1133">Transmembrane helix</keyword>
<keyword evidence="1" id="KW-0812">Transmembrane</keyword>
<evidence type="ECO:0000259" key="2">
    <source>
        <dbReference type="Pfam" id="PF04608"/>
    </source>
</evidence>
<organism evidence="3 4">
    <name type="scientific">Planctomicrobium piriforme</name>
    <dbReference type="NCBI Taxonomy" id="1576369"/>
    <lineage>
        <taxon>Bacteria</taxon>
        <taxon>Pseudomonadati</taxon>
        <taxon>Planctomycetota</taxon>
        <taxon>Planctomycetia</taxon>
        <taxon>Planctomycetales</taxon>
        <taxon>Planctomycetaceae</taxon>
        <taxon>Planctomicrobium</taxon>
    </lineage>
</organism>
<proteinExistence type="predicted"/>